<evidence type="ECO:0000256" key="7">
    <source>
        <dbReference type="ARBA" id="ARBA00023027"/>
    </source>
</evidence>
<reference evidence="11 12" key="1">
    <citation type="journal article" date="2012" name="Genome Biol.">
        <title>Sequencing three crocodilian genomes to illuminate the evolution of archosaurs and amniotes.</title>
        <authorList>
            <person name="St John J.A."/>
            <person name="Braun E.L."/>
            <person name="Isberg S.R."/>
            <person name="Miles L.G."/>
            <person name="Chong A.Y."/>
            <person name="Gongora J."/>
            <person name="Dalzell P."/>
            <person name="Moran C."/>
            <person name="Bed'hom B."/>
            <person name="Abzhanov A."/>
            <person name="Burgess S.C."/>
            <person name="Cooksey A.M."/>
            <person name="Castoe T.A."/>
            <person name="Crawford N.G."/>
            <person name="Densmore L.D."/>
            <person name="Drew J.C."/>
            <person name="Edwards S.V."/>
            <person name="Faircloth B.C."/>
            <person name="Fujita M.K."/>
            <person name="Greenwold M.J."/>
            <person name="Hoffmann F.G."/>
            <person name="Howard J.M."/>
            <person name="Iguchi T."/>
            <person name="Janes D.E."/>
            <person name="Khan S.Y."/>
            <person name="Kohno S."/>
            <person name="de Koning A.J."/>
            <person name="Lance S.L."/>
            <person name="McCarthy F.M."/>
            <person name="McCormack J.E."/>
            <person name="Merchant M.E."/>
            <person name="Peterson D.G."/>
            <person name="Pollock D.D."/>
            <person name="Pourmand N."/>
            <person name="Raney B.J."/>
            <person name="Roessler K.A."/>
            <person name="Sanford J.R."/>
            <person name="Sawyer R.H."/>
            <person name="Schmidt C.J."/>
            <person name="Triplett E.W."/>
            <person name="Tuberville T.D."/>
            <person name="Venegas-Anaya M."/>
            <person name="Howard J.T."/>
            <person name="Jarvis E.D."/>
            <person name="Guillette L.J.Jr."/>
            <person name="Glenn T.C."/>
            <person name="Green R.E."/>
            <person name="Ray D.A."/>
        </authorList>
    </citation>
    <scope>NUCLEOTIDE SEQUENCE [LARGE SCALE GENOMIC DNA]</scope>
    <source>
        <strain evidence="11">KSC_2009_1</strain>
    </source>
</reference>
<dbReference type="InterPro" id="IPR050999">
    <property type="entry name" value="ADP-ribosyltransferase_ARG"/>
</dbReference>
<dbReference type="Pfam" id="PF01129">
    <property type="entry name" value="ART"/>
    <property type="match status" value="1"/>
</dbReference>
<evidence type="ECO:0000256" key="2">
    <source>
        <dbReference type="ARBA" id="ARBA00022676"/>
    </source>
</evidence>
<dbReference type="GO" id="GO:0044194">
    <property type="term" value="C:cytolytic granule"/>
    <property type="evidence" value="ECO:0007669"/>
    <property type="project" value="UniProtKB-ARBA"/>
</dbReference>
<evidence type="ECO:0000256" key="9">
    <source>
        <dbReference type="ARBA" id="ARBA00047597"/>
    </source>
</evidence>
<keyword evidence="4" id="KW-0548">Nucleotidyltransferase</keyword>
<evidence type="ECO:0000256" key="3">
    <source>
        <dbReference type="ARBA" id="ARBA00022679"/>
    </source>
</evidence>
<evidence type="ECO:0000313" key="11">
    <source>
        <dbReference type="EMBL" id="KYO18277.1"/>
    </source>
</evidence>
<evidence type="ECO:0000256" key="5">
    <source>
        <dbReference type="ARBA" id="ARBA00022729"/>
    </source>
</evidence>
<dbReference type="GO" id="GO:0106274">
    <property type="term" value="F:NAD+-protein-arginine ADP-ribosyltransferase activity"/>
    <property type="evidence" value="ECO:0007669"/>
    <property type="project" value="UniProtKB-EC"/>
</dbReference>
<comment type="caution">
    <text evidence="11">The sequence shown here is derived from an EMBL/GenBank/DDBJ whole genome shotgun (WGS) entry which is preliminary data.</text>
</comment>
<sequence length="386" mass="43571">MGFHLGASRHSQSLTVIQGSNCDHLEPKILLLPWFKHRSTFSDSFGHRSPEREASPLLSTENPHLAADMTWPRGIFLLCCFWPSDLAQQPPARQTVMMSMMPDAFDDQYIGCAKEMETEAPALMKNELEKSTLLKRAWKNSSIHWEEVREYLYTDLPKGFKEEHGRAIIAYTDNFLRRQLNKAVQESGASSDAYHTHFHFKAFHYYLTRALQLLRMDCNLMYEIPVYRGVHHIRYQHNGCAPIRFGYFASSSFEIKKAEEFGKDTFFTIHTCFGVPILYFSYILNENEALIPVNEIFSVFPGDSGDNSFVLRSTNRTCSYFNCAFLGFLVALTGGCQSGPSPTSACQAYGLSTGCGSWTYVFSSFGAVVNSCTPSVRSLDISGDSV</sequence>
<keyword evidence="8" id="KW-1015">Disulfide bond</keyword>
<evidence type="ECO:0000313" key="12">
    <source>
        <dbReference type="Proteomes" id="UP000050525"/>
    </source>
</evidence>
<keyword evidence="7 10" id="KW-0520">NAD</keyword>
<dbReference type="GO" id="GO:0046677">
    <property type="term" value="P:response to antibiotic"/>
    <property type="evidence" value="ECO:0007669"/>
    <property type="project" value="UniProtKB-ARBA"/>
</dbReference>
<dbReference type="EMBL" id="AKHW03006834">
    <property type="protein sequence ID" value="KYO18277.1"/>
    <property type="molecule type" value="Genomic_DNA"/>
</dbReference>
<evidence type="ECO:0000256" key="8">
    <source>
        <dbReference type="ARBA" id="ARBA00023157"/>
    </source>
</evidence>
<name>A0A151M180_ALLMI</name>
<keyword evidence="5" id="KW-0732">Signal</keyword>
<dbReference type="InterPro" id="IPR000768">
    <property type="entry name" value="ART"/>
</dbReference>
<evidence type="ECO:0000256" key="10">
    <source>
        <dbReference type="RuleBase" id="RU361228"/>
    </source>
</evidence>
<evidence type="ECO:0000256" key="6">
    <source>
        <dbReference type="ARBA" id="ARBA00022857"/>
    </source>
</evidence>
<evidence type="ECO:0000256" key="4">
    <source>
        <dbReference type="ARBA" id="ARBA00022695"/>
    </source>
</evidence>
<dbReference type="GO" id="GO:0016779">
    <property type="term" value="F:nucleotidyltransferase activity"/>
    <property type="evidence" value="ECO:0007669"/>
    <property type="project" value="UniProtKB-KW"/>
</dbReference>
<accession>A0A151M180</accession>
<organism evidence="11 12">
    <name type="scientific">Alligator mississippiensis</name>
    <name type="common">American alligator</name>
    <dbReference type="NCBI Taxonomy" id="8496"/>
    <lineage>
        <taxon>Eukaryota</taxon>
        <taxon>Metazoa</taxon>
        <taxon>Chordata</taxon>
        <taxon>Craniata</taxon>
        <taxon>Vertebrata</taxon>
        <taxon>Euteleostomi</taxon>
        <taxon>Archelosauria</taxon>
        <taxon>Archosauria</taxon>
        <taxon>Crocodylia</taxon>
        <taxon>Alligatoridae</taxon>
        <taxon>Alligatorinae</taxon>
        <taxon>Alligator</taxon>
    </lineage>
</organism>
<keyword evidence="6 10" id="KW-0521">NADP</keyword>
<protein>
    <recommendedName>
        <fullName evidence="10">NAD(P)(+)--arginine ADP-ribosyltransferase</fullName>
        <ecNumber evidence="10">2.4.2.31</ecNumber>
    </recommendedName>
    <alternativeName>
        <fullName evidence="10">Mono(ADP-ribosyl)transferase</fullName>
    </alternativeName>
</protein>
<dbReference type="PROSITE" id="PS51996">
    <property type="entry name" value="TR_MART"/>
    <property type="match status" value="1"/>
</dbReference>
<dbReference type="EC" id="2.4.2.31" evidence="10"/>
<dbReference type="Proteomes" id="UP000050525">
    <property type="component" value="Unassembled WGS sequence"/>
</dbReference>
<gene>
    <name evidence="11" type="ORF">Y1Q_0012769</name>
</gene>
<dbReference type="PANTHER" id="PTHR10339">
    <property type="entry name" value="ADP-RIBOSYLTRANSFERASE"/>
    <property type="match status" value="1"/>
</dbReference>
<keyword evidence="2 10" id="KW-0328">Glycosyltransferase</keyword>
<dbReference type="GO" id="GO:0003950">
    <property type="term" value="F:NAD+ poly-ADP-ribosyltransferase activity"/>
    <property type="evidence" value="ECO:0007669"/>
    <property type="project" value="UniProtKB-ARBA"/>
</dbReference>
<dbReference type="Gene3D" id="3.90.176.10">
    <property type="entry name" value="Toxin ADP-ribosyltransferase, Chain A, domain 1"/>
    <property type="match status" value="1"/>
</dbReference>
<dbReference type="PROSITE" id="PS01291">
    <property type="entry name" value="ART"/>
    <property type="match status" value="1"/>
</dbReference>
<dbReference type="PANTHER" id="PTHR10339:SF2">
    <property type="entry name" value="ECTO-ADP-RIBOSYLTRANSFERASE 5"/>
    <property type="match status" value="1"/>
</dbReference>
<dbReference type="AlphaFoldDB" id="A0A151M180"/>
<dbReference type="FunFam" id="3.90.176.10:FF:000001">
    <property type="entry name" value="NAD(P)(+)--arginine ADP-ribosyltransferase"/>
    <property type="match status" value="1"/>
</dbReference>
<comment type="similarity">
    <text evidence="1 10">Belongs to the Arg-specific ADP-ribosyltransferase family.</text>
</comment>
<keyword evidence="12" id="KW-1185">Reference proteome</keyword>
<dbReference type="PRINTS" id="PR00970">
    <property type="entry name" value="RIBTRNSFRASE"/>
</dbReference>
<keyword evidence="3 10" id="KW-0808">Transferase</keyword>
<evidence type="ECO:0000256" key="1">
    <source>
        <dbReference type="ARBA" id="ARBA00009558"/>
    </source>
</evidence>
<comment type="catalytic activity">
    <reaction evidence="9 10">
        <text>L-arginyl-[protein] + NAD(+) = N(omega)-(ADP-D-ribosyl)-L-arginyl-[protein] + nicotinamide + H(+)</text>
        <dbReference type="Rhea" id="RHEA:19149"/>
        <dbReference type="Rhea" id="RHEA-COMP:10532"/>
        <dbReference type="Rhea" id="RHEA-COMP:15087"/>
        <dbReference type="ChEBI" id="CHEBI:15378"/>
        <dbReference type="ChEBI" id="CHEBI:17154"/>
        <dbReference type="ChEBI" id="CHEBI:29965"/>
        <dbReference type="ChEBI" id="CHEBI:57540"/>
        <dbReference type="ChEBI" id="CHEBI:142554"/>
        <dbReference type="EC" id="2.4.2.31"/>
    </reaction>
</comment>
<proteinExistence type="inferred from homology"/>
<dbReference type="SUPFAM" id="SSF56399">
    <property type="entry name" value="ADP-ribosylation"/>
    <property type="match status" value="1"/>
</dbReference>